<dbReference type="EMBL" id="CAJOBZ010000027">
    <property type="protein sequence ID" value="CAF4881541.1"/>
    <property type="molecule type" value="Genomic_DNA"/>
</dbReference>
<dbReference type="OrthoDB" id="6932549at2759"/>
<evidence type="ECO:0000313" key="2">
    <source>
        <dbReference type="Proteomes" id="UP000663880"/>
    </source>
</evidence>
<dbReference type="Proteomes" id="UP000663880">
    <property type="component" value="Unassembled WGS sequence"/>
</dbReference>
<organism evidence="1 2">
    <name type="scientific">Pieris macdunnoughi</name>
    <dbReference type="NCBI Taxonomy" id="345717"/>
    <lineage>
        <taxon>Eukaryota</taxon>
        <taxon>Metazoa</taxon>
        <taxon>Ecdysozoa</taxon>
        <taxon>Arthropoda</taxon>
        <taxon>Hexapoda</taxon>
        <taxon>Insecta</taxon>
        <taxon>Pterygota</taxon>
        <taxon>Neoptera</taxon>
        <taxon>Endopterygota</taxon>
        <taxon>Lepidoptera</taxon>
        <taxon>Glossata</taxon>
        <taxon>Ditrysia</taxon>
        <taxon>Papilionoidea</taxon>
        <taxon>Pieridae</taxon>
        <taxon>Pierinae</taxon>
        <taxon>Pieris</taxon>
    </lineage>
</organism>
<gene>
    <name evidence="1" type="ORF">PMACD_LOCUS9655</name>
</gene>
<comment type="caution">
    <text evidence="1">The sequence shown here is derived from an EMBL/GenBank/DDBJ whole genome shotgun (WGS) entry which is preliminary data.</text>
</comment>
<dbReference type="AlphaFoldDB" id="A0A821TXB3"/>
<evidence type="ECO:0000313" key="1">
    <source>
        <dbReference type="EMBL" id="CAF4881541.1"/>
    </source>
</evidence>
<sequence>MRTAERRVKERMQELGNERWDRFTCQLSPSHTAYWSLARSLKTDTVASMPPLKRSNLPDAFDDDEKAECLGVNL</sequence>
<reference evidence="1" key="1">
    <citation type="submission" date="2021-02" db="EMBL/GenBank/DDBJ databases">
        <authorList>
            <person name="Steward A R."/>
        </authorList>
    </citation>
    <scope>NUCLEOTIDE SEQUENCE</scope>
</reference>
<keyword evidence="2" id="KW-1185">Reference proteome</keyword>
<accession>A0A821TXB3</accession>
<proteinExistence type="predicted"/>
<name>A0A821TXB3_9NEOP</name>
<protein>
    <submittedName>
        <fullName evidence="1">Uncharacterized protein</fullName>
    </submittedName>
</protein>